<dbReference type="RefSeq" id="WP_193781846.1">
    <property type="nucleotide sequence ID" value="NZ_JADDOJ010000089.1"/>
</dbReference>
<comment type="caution">
    <text evidence="1">The sequence shown here is derived from an EMBL/GenBank/DDBJ whole genome shotgun (WGS) entry which is preliminary data.</text>
</comment>
<dbReference type="InterPro" id="IPR029063">
    <property type="entry name" value="SAM-dependent_MTases_sf"/>
</dbReference>
<dbReference type="GO" id="GO:0032259">
    <property type="term" value="P:methylation"/>
    <property type="evidence" value="ECO:0007669"/>
    <property type="project" value="UniProtKB-KW"/>
</dbReference>
<dbReference type="PANTHER" id="PTHR40036:SF1">
    <property type="entry name" value="MACROCIN O-METHYLTRANSFERASE"/>
    <property type="match status" value="1"/>
</dbReference>
<dbReference type="PANTHER" id="PTHR40036">
    <property type="entry name" value="MACROCIN O-METHYLTRANSFERASE"/>
    <property type="match status" value="1"/>
</dbReference>
<dbReference type="SUPFAM" id="SSF53335">
    <property type="entry name" value="S-adenosyl-L-methionine-dependent methyltransferases"/>
    <property type="match status" value="1"/>
</dbReference>
<accession>A0ABR9SJR8</accession>
<proteinExistence type="predicted"/>
<dbReference type="Gene3D" id="3.40.50.150">
    <property type="entry name" value="Vaccinia Virus protein VP39"/>
    <property type="match status" value="1"/>
</dbReference>
<gene>
    <name evidence="1" type="ORF">IM725_17115</name>
</gene>
<evidence type="ECO:0000313" key="2">
    <source>
        <dbReference type="Proteomes" id="UP000715965"/>
    </source>
</evidence>
<dbReference type="EMBL" id="JADDOJ010000089">
    <property type="protein sequence ID" value="MBE7942292.1"/>
    <property type="molecule type" value="Genomic_DNA"/>
</dbReference>
<dbReference type="InterPro" id="IPR008884">
    <property type="entry name" value="TylF_MeTrfase"/>
</dbReference>
<keyword evidence="1" id="KW-0808">Transferase</keyword>
<sequence>MTIIVCTAASEGGSSAVWMSTSEAQLNSFVERGRKWLGKPKAERNRLLHEFIRQKLRVPFDVLSQVQSFVSYHGYSSFGRFYAAYQPDSHVTFRSHEAYDALRKRFVAGNPWNNTGDIPRLWSFILNLKQVMNEGIPGDLAELGVWRGNTASVLAHFAARHHRKVVLFDTYEGFDAEDLTGLDSDKPMLFKNTSVGLVKKIIGKDSSVCEFIKGYFPDSIEDKHKAMKFCAVSLDCDLYEPTKAGLDFFYPRLSKGGLLLLHDYSSGHWSGCRKAIDEFCKETGELPILMPDKSGSAFIRKHRD</sequence>
<reference evidence="1 2" key="1">
    <citation type="submission" date="2020-10" db="EMBL/GenBank/DDBJ databases">
        <title>Draft genome of Ramlibacter aquaticus LMG 30558.</title>
        <authorList>
            <person name="Props R."/>
        </authorList>
    </citation>
    <scope>NUCLEOTIDE SEQUENCE [LARGE SCALE GENOMIC DNA]</scope>
    <source>
        <strain evidence="1 2">LMG 30558</strain>
    </source>
</reference>
<name>A0ABR9SJR8_9BURK</name>
<evidence type="ECO:0000313" key="1">
    <source>
        <dbReference type="EMBL" id="MBE7942292.1"/>
    </source>
</evidence>
<dbReference type="Pfam" id="PF05711">
    <property type="entry name" value="TylF"/>
    <property type="match status" value="1"/>
</dbReference>
<keyword evidence="2" id="KW-1185">Reference proteome</keyword>
<dbReference type="Proteomes" id="UP000715965">
    <property type="component" value="Unassembled WGS sequence"/>
</dbReference>
<dbReference type="GO" id="GO:0008168">
    <property type="term" value="F:methyltransferase activity"/>
    <property type="evidence" value="ECO:0007669"/>
    <property type="project" value="UniProtKB-KW"/>
</dbReference>
<protein>
    <submittedName>
        <fullName evidence="1">Class I SAM-dependent methyltransferase</fullName>
    </submittedName>
</protein>
<keyword evidence="1" id="KW-0489">Methyltransferase</keyword>
<organism evidence="1 2">
    <name type="scientific">Ramlibacter aquaticus</name>
    <dbReference type="NCBI Taxonomy" id="2780094"/>
    <lineage>
        <taxon>Bacteria</taxon>
        <taxon>Pseudomonadati</taxon>
        <taxon>Pseudomonadota</taxon>
        <taxon>Betaproteobacteria</taxon>
        <taxon>Burkholderiales</taxon>
        <taxon>Comamonadaceae</taxon>
        <taxon>Ramlibacter</taxon>
    </lineage>
</organism>